<dbReference type="STRING" id="182217.HCW_04885"/>
<dbReference type="HOGENOM" id="CLU_2142420_0_0_7"/>
<dbReference type="AlphaFoldDB" id="I0EMS5"/>
<accession>I0EMS5</accession>
<keyword evidence="1" id="KW-0812">Transmembrane</keyword>
<keyword evidence="3" id="KW-1185">Reference proteome</keyword>
<protein>
    <submittedName>
        <fullName evidence="2">Uncharacterized protein</fullName>
    </submittedName>
</protein>
<name>I0EMS5_HELC0</name>
<organism evidence="2 3">
    <name type="scientific">Helicobacter cetorum (strain ATCC BAA-429 / MIT 00-7128)</name>
    <dbReference type="NCBI Taxonomy" id="182217"/>
    <lineage>
        <taxon>Bacteria</taxon>
        <taxon>Pseudomonadati</taxon>
        <taxon>Campylobacterota</taxon>
        <taxon>Epsilonproteobacteria</taxon>
        <taxon>Campylobacterales</taxon>
        <taxon>Helicobacteraceae</taxon>
        <taxon>Helicobacter</taxon>
    </lineage>
</organism>
<dbReference type="RefSeq" id="WP_014661114.1">
    <property type="nucleotide sequence ID" value="NC_017737.1"/>
</dbReference>
<proteinExistence type="predicted"/>
<reference evidence="3" key="1">
    <citation type="submission" date="2012-04" db="EMBL/GenBank/DDBJ databases">
        <title>Complete genome sequence of Helicobacter cetorum strain MIT 00-7128.</title>
        <authorList>
            <person name="Kersulyte D."/>
            <person name="Berg D.E."/>
        </authorList>
    </citation>
    <scope>NUCLEOTIDE SEQUENCE [LARGE SCALE GENOMIC DNA]</scope>
    <source>
        <strain evidence="3">MIT 00-7128</strain>
    </source>
</reference>
<evidence type="ECO:0000313" key="3">
    <source>
        <dbReference type="Proteomes" id="UP000005010"/>
    </source>
</evidence>
<sequence length="112" mass="13005">MSDIVNKKALFVVIKIIIWLLALFGGLIIIFFIWLYLGSSFEFTLNIPTNTIKDKKEVTQKEIKPSTLKKEKEELANKFLQRAKEICGLKGLEEFEYNDTNFAFKCNNKIPQ</sequence>
<evidence type="ECO:0000256" key="1">
    <source>
        <dbReference type="SAM" id="Phobius"/>
    </source>
</evidence>
<keyword evidence="1" id="KW-1133">Transmembrane helix</keyword>
<dbReference type="KEGG" id="hce:HCW_04885"/>
<keyword evidence="1" id="KW-0472">Membrane</keyword>
<evidence type="ECO:0000313" key="2">
    <source>
        <dbReference type="EMBL" id="AFI04244.1"/>
    </source>
</evidence>
<gene>
    <name evidence="2" type="ordered locus">HCW_04885</name>
</gene>
<dbReference type="Proteomes" id="UP000005010">
    <property type="component" value="Chromosome"/>
</dbReference>
<feature type="transmembrane region" description="Helical" evidence="1">
    <location>
        <begin position="12"/>
        <end position="37"/>
    </location>
</feature>
<dbReference type="EMBL" id="CP003479">
    <property type="protein sequence ID" value="AFI04244.1"/>
    <property type="molecule type" value="Genomic_DNA"/>
</dbReference>
<dbReference type="PATRIC" id="fig|182217.3.peg.1040"/>